<keyword evidence="2" id="KW-0378">Hydrolase</keyword>
<dbReference type="Proteomes" id="UP001151760">
    <property type="component" value="Unassembled WGS sequence"/>
</dbReference>
<keyword evidence="1" id="KW-0479">Metal-binding</keyword>
<keyword evidence="7" id="KW-1185">Reference proteome</keyword>
<gene>
    <name evidence="6" type="ORF">Tco_1081774</name>
</gene>
<dbReference type="Pfam" id="PF07727">
    <property type="entry name" value="RVT_2"/>
    <property type="match status" value="1"/>
</dbReference>
<evidence type="ECO:0000313" key="6">
    <source>
        <dbReference type="EMBL" id="GJT92929.1"/>
    </source>
</evidence>
<reference evidence="6" key="2">
    <citation type="submission" date="2022-01" db="EMBL/GenBank/DDBJ databases">
        <authorList>
            <person name="Yamashiro T."/>
            <person name="Shiraishi A."/>
            <person name="Satake H."/>
            <person name="Nakayama K."/>
        </authorList>
    </citation>
    <scope>NUCLEOTIDE SEQUENCE</scope>
</reference>
<evidence type="ECO:0000256" key="3">
    <source>
        <dbReference type="SAM" id="MobiDB-lite"/>
    </source>
</evidence>
<feature type="domain" description="Retroviral polymerase SH3-like" evidence="5">
    <location>
        <begin position="275"/>
        <end position="306"/>
    </location>
</feature>
<reference evidence="6" key="1">
    <citation type="journal article" date="2022" name="Int. J. Mol. Sci.">
        <title>Draft Genome of Tanacetum Coccineum: Genomic Comparison of Closely Related Tanacetum-Family Plants.</title>
        <authorList>
            <person name="Yamashiro T."/>
            <person name="Shiraishi A."/>
            <person name="Nakayama K."/>
            <person name="Satake H."/>
        </authorList>
    </citation>
    <scope>NUCLEOTIDE SEQUENCE</scope>
</reference>
<dbReference type="Pfam" id="PF25597">
    <property type="entry name" value="SH3_retrovirus"/>
    <property type="match status" value="1"/>
</dbReference>
<dbReference type="InterPro" id="IPR013103">
    <property type="entry name" value="RVT_2"/>
</dbReference>
<dbReference type="InterPro" id="IPR012337">
    <property type="entry name" value="RNaseH-like_sf"/>
</dbReference>
<comment type="caution">
    <text evidence="6">The sequence shown here is derived from an EMBL/GenBank/DDBJ whole genome shotgun (WGS) entry which is preliminary data.</text>
</comment>
<organism evidence="6 7">
    <name type="scientific">Tanacetum coccineum</name>
    <dbReference type="NCBI Taxonomy" id="301880"/>
    <lineage>
        <taxon>Eukaryota</taxon>
        <taxon>Viridiplantae</taxon>
        <taxon>Streptophyta</taxon>
        <taxon>Embryophyta</taxon>
        <taxon>Tracheophyta</taxon>
        <taxon>Spermatophyta</taxon>
        <taxon>Magnoliopsida</taxon>
        <taxon>eudicotyledons</taxon>
        <taxon>Gunneridae</taxon>
        <taxon>Pentapetalae</taxon>
        <taxon>asterids</taxon>
        <taxon>campanulids</taxon>
        <taxon>Asterales</taxon>
        <taxon>Asteraceae</taxon>
        <taxon>Asteroideae</taxon>
        <taxon>Anthemideae</taxon>
        <taxon>Anthemidinae</taxon>
        <taxon>Tanacetum</taxon>
    </lineage>
</organism>
<dbReference type="InterPro" id="IPR057670">
    <property type="entry name" value="SH3_retrovirus"/>
</dbReference>
<evidence type="ECO:0000256" key="1">
    <source>
        <dbReference type="ARBA" id="ARBA00022723"/>
    </source>
</evidence>
<dbReference type="InterPro" id="IPR039537">
    <property type="entry name" value="Retrotran_Ty1/copia-like"/>
</dbReference>
<evidence type="ECO:0000259" key="4">
    <source>
        <dbReference type="Pfam" id="PF07727"/>
    </source>
</evidence>
<evidence type="ECO:0000259" key="5">
    <source>
        <dbReference type="Pfam" id="PF25597"/>
    </source>
</evidence>
<accession>A0ABQ5HZE7</accession>
<proteinExistence type="predicted"/>
<sequence length="478" mass="54365">MAAAAQNTNNSTIRFENKLAHLEQPLIPLPLPVASQATCDAYDALFDAQNEVACLMLGSMSPDLQRALENYKAYDMIQELKTIKLISLEDEELPRHFGTSCYVMSNELSKDKKKPQGAKGKDKGNTKLSYAPKPKILPPPKRDNLAKDFVCHHCKEVGYCRRNYPSYHTELKKRKNASGASTSCFFTIKLYVVPNKSWVYDTICGTHICNTSPGLRAIKKSKHRALSLTVSREGASYFITVTDDFSHYGYVYLIMHKHEVFETFKVFQNEVENQLGYPKETMGYYFYYPLENKIFVARNVEFFENSLTLQEASGSHGLHKASGSDVGLELIQEDDTKPSENTSETHDDIKPAEHELGDVNEPPNYKAALSDPESNKWLDAMNVEMQFMKDNQVWCLVNLPLNGQTVGSKWLFEKKTNMDGNVYTFKAGLVAKGYTQTYRVDYGETFSTVAYIRAIRIHLAIPAFYDYEIWHMDVKPPF</sequence>
<feature type="compositionally biased region" description="Basic and acidic residues" evidence="3">
    <location>
        <begin position="334"/>
        <end position="357"/>
    </location>
</feature>
<feature type="region of interest" description="Disordered" evidence="3">
    <location>
        <begin position="334"/>
        <end position="370"/>
    </location>
</feature>
<name>A0ABQ5HZE7_9ASTR</name>
<feature type="region of interest" description="Disordered" evidence="3">
    <location>
        <begin position="108"/>
        <end position="134"/>
    </location>
</feature>
<feature type="domain" description="Reverse transcriptase Ty1/copia-type" evidence="4">
    <location>
        <begin position="391"/>
        <end position="476"/>
    </location>
</feature>
<evidence type="ECO:0000313" key="7">
    <source>
        <dbReference type="Proteomes" id="UP001151760"/>
    </source>
</evidence>
<protein>
    <submittedName>
        <fullName evidence="6">Retrotransposon protein, putative, ty1-copia subclass</fullName>
    </submittedName>
</protein>
<dbReference type="PANTHER" id="PTHR42648">
    <property type="entry name" value="TRANSPOSASE, PUTATIVE-RELATED"/>
    <property type="match status" value="1"/>
</dbReference>
<dbReference type="PANTHER" id="PTHR42648:SF27">
    <property type="entry name" value="RNA-DIRECTED DNA POLYMERASE"/>
    <property type="match status" value="1"/>
</dbReference>
<dbReference type="SUPFAM" id="SSF53098">
    <property type="entry name" value="Ribonuclease H-like"/>
    <property type="match status" value="1"/>
</dbReference>
<dbReference type="EMBL" id="BQNB010020155">
    <property type="protein sequence ID" value="GJT92929.1"/>
    <property type="molecule type" value="Genomic_DNA"/>
</dbReference>
<evidence type="ECO:0000256" key="2">
    <source>
        <dbReference type="ARBA" id="ARBA00022801"/>
    </source>
</evidence>